<name>A0A8J3GTZ3_9RHOB</name>
<evidence type="ECO:0000313" key="4">
    <source>
        <dbReference type="Proteomes" id="UP000626220"/>
    </source>
</evidence>
<reference evidence="3" key="2">
    <citation type="submission" date="2020-09" db="EMBL/GenBank/DDBJ databases">
        <authorList>
            <person name="Sun Q."/>
            <person name="Kim S."/>
        </authorList>
    </citation>
    <scope>NUCLEOTIDE SEQUENCE</scope>
    <source>
        <strain evidence="3">KCTC 42650</strain>
    </source>
</reference>
<gene>
    <name evidence="3" type="ORF">GCM10017056_05190</name>
</gene>
<keyword evidence="2" id="KW-0472">Membrane</keyword>
<organism evidence="3 4">
    <name type="scientific">Seohaeicola zhoushanensis</name>
    <dbReference type="NCBI Taxonomy" id="1569283"/>
    <lineage>
        <taxon>Bacteria</taxon>
        <taxon>Pseudomonadati</taxon>
        <taxon>Pseudomonadota</taxon>
        <taxon>Alphaproteobacteria</taxon>
        <taxon>Rhodobacterales</taxon>
        <taxon>Roseobacteraceae</taxon>
        <taxon>Seohaeicola</taxon>
    </lineage>
</organism>
<comment type="caution">
    <text evidence="3">The sequence shown here is derived from an EMBL/GenBank/DDBJ whole genome shotgun (WGS) entry which is preliminary data.</text>
</comment>
<reference evidence="3" key="1">
    <citation type="journal article" date="2014" name="Int. J. Syst. Evol. Microbiol.">
        <title>Complete genome sequence of Corynebacterium casei LMG S-19264T (=DSM 44701T), isolated from a smear-ripened cheese.</title>
        <authorList>
            <consortium name="US DOE Joint Genome Institute (JGI-PGF)"/>
            <person name="Walter F."/>
            <person name="Albersmeier A."/>
            <person name="Kalinowski J."/>
            <person name="Ruckert C."/>
        </authorList>
    </citation>
    <scope>NUCLEOTIDE SEQUENCE</scope>
    <source>
        <strain evidence="3">KCTC 42650</strain>
    </source>
</reference>
<feature type="region of interest" description="Disordered" evidence="1">
    <location>
        <begin position="1"/>
        <end position="24"/>
    </location>
</feature>
<protein>
    <submittedName>
        <fullName evidence="3">Uncharacterized protein</fullName>
    </submittedName>
</protein>
<evidence type="ECO:0000256" key="1">
    <source>
        <dbReference type="SAM" id="MobiDB-lite"/>
    </source>
</evidence>
<dbReference type="EMBL" id="BNCJ01000001">
    <property type="protein sequence ID" value="GHF36328.1"/>
    <property type="molecule type" value="Genomic_DNA"/>
</dbReference>
<keyword evidence="2" id="KW-0812">Transmembrane</keyword>
<accession>A0A8J3GTZ3</accession>
<dbReference type="AlphaFoldDB" id="A0A8J3GTZ3"/>
<keyword evidence="4" id="KW-1185">Reference proteome</keyword>
<dbReference type="RefSeq" id="WP_189678471.1">
    <property type="nucleotide sequence ID" value="NZ_BNCJ01000001.1"/>
</dbReference>
<dbReference type="Proteomes" id="UP000626220">
    <property type="component" value="Unassembled WGS sequence"/>
</dbReference>
<keyword evidence="2" id="KW-1133">Transmembrane helix</keyword>
<proteinExistence type="predicted"/>
<sequence length="48" mass="5126">MQDREKRQDTRIPKTGRARATALPDPGLAPSLLGALVVALAALNQICK</sequence>
<feature type="compositionally biased region" description="Basic and acidic residues" evidence="1">
    <location>
        <begin position="1"/>
        <end position="12"/>
    </location>
</feature>
<evidence type="ECO:0000256" key="2">
    <source>
        <dbReference type="SAM" id="Phobius"/>
    </source>
</evidence>
<evidence type="ECO:0000313" key="3">
    <source>
        <dbReference type="EMBL" id="GHF36328.1"/>
    </source>
</evidence>
<feature type="transmembrane region" description="Helical" evidence="2">
    <location>
        <begin position="28"/>
        <end position="47"/>
    </location>
</feature>